<evidence type="ECO:0000256" key="1">
    <source>
        <dbReference type="SAM" id="MobiDB-lite"/>
    </source>
</evidence>
<organism evidence="3 4">
    <name type="scientific">Psilocybe cyanescens</name>
    <dbReference type="NCBI Taxonomy" id="93625"/>
    <lineage>
        <taxon>Eukaryota</taxon>
        <taxon>Fungi</taxon>
        <taxon>Dikarya</taxon>
        <taxon>Basidiomycota</taxon>
        <taxon>Agaricomycotina</taxon>
        <taxon>Agaricomycetes</taxon>
        <taxon>Agaricomycetidae</taxon>
        <taxon>Agaricales</taxon>
        <taxon>Agaricineae</taxon>
        <taxon>Strophariaceae</taxon>
        <taxon>Psilocybe</taxon>
    </lineage>
</organism>
<sequence>MDARALIGVQERQVLGLPGLSDVTSSSASTSASESSTSASSTSSSVSSTSTEATSTSSTSDVITSTSQELSTTTSQSTQTVIAFPADSSSSSSATPSAVAHTSFLQNKVLSGLVFALAGVVGLVVIVSILTFVIRRKRTRRLVEDAVSFDPVKMGAGYHNALEAGHSPQSNYVRSSTSTGRASNGPEVRQTPAFADYAPPPPPSQMYMSSSASVASYHSQQGYNNSQQQQAAYQQPFNWAAPPQQVDPYKGTRGSAESA</sequence>
<dbReference type="STRING" id="93625.A0A409WFU5"/>
<protein>
    <recommendedName>
        <fullName evidence="5">Mid2 domain-containing protein</fullName>
    </recommendedName>
</protein>
<keyword evidence="4" id="KW-1185">Reference proteome</keyword>
<evidence type="ECO:0000313" key="3">
    <source>
        <dbReference type="EMBL" id="PPQ77376.1"/>
    </source>
</evidence>
<accession>A0A409WFU5</accession>
<keyword evidence="2" id="KW-1133">Transmembrane helix</keyword>
<keyword evidence="2" id="KW-0812">Transmembrane</keyword>
<evidence type="ECO:0000256" key="2">
    <source>
        <dbReference type="SAM" id="Phobius"/>
    </source>
</evidence>
<name>A0A409WFU5_PSICY</name>
<feature type="compositionally biased region" description="Low complexity" evidence="1">
    <location>
        <begin position="205"/>
        <end position="235"/>
    </location>
</feature>
<feature type="region of interest" description="Disordered" evidence="1">
    <location>
        <begin position="17"/>
        <end position="76"/>
    </location>
</feature>
<evidence type="ECO:0008006" key="5">
    <source>
        <dbReference type="Google" id="ProtNLM"/>
    </source>
</evidence>
<comment type="caution">
    <text evidence="3">The sequence shown here is derived from an EMBL/GenBank/DDBJ whole genome shotgun (WGS) entry which is preliminary data.</text>
</comment>
<proteinExistence type="predicted"/>
<gene>
    <name evidence="3" type="ORF">CVT25_010958</name>
</gene>
<feature type="transmembrane region" description="Helical" evidence="2">
    <location>
        <begin position="113"/>
        <end position="134"/>
    </location>
</feature>
<reference evidence="3 4" key="1">
    <citation type="journal article" date="2018" name="Evol. Lett.">
        <title>Horizontal gene cluster transfer increased hallucinogenic mushroom diversity.</title>
        <authorList>
            <person name="Reynolds H.T."/>
            <person name="Vijayakumar V."/>
            <person name="Gluck-Thaler E."/>
            <person name="Korotkin H.B."/>
            <person name="Matheny P.B."/>
            <person name="Slot J.C."/>
        </authorList>
    </citation>
    <scope>NUCLEOTIDE SEQUENCE [LARGE SCALE GENOMIC DNA]</scope>
    <source>
        <strain evidence="3 4">2631</strain>
    </source>
</reference>
<feature type="compositionally biased region" description="Low complexity" evidence="1">
    <location>
        <begin position="21"/>
        <end position="76"/>
    </location>
</feature>
<dbReference type="InParanoid" id="A0A409WFU5"/>
<dbReference type="Proteomes" id="UP000283269">
    <property type="component" value="Unassembled WGS sequence"/>
</dbReference>
<dbReference type="AlphaFoldDB" id="A0A409WFU5"/>
<keyword evidence="2" id="KW-0472">Membrane</keyword>
<dbReference type="OrthoDB" id="2693038at2759"/>
<dbReference type="EMBL" id="NHYD01003440">
    <property type="protein sequence ID" value="PPQ77376.1"/>
    <property type="molecule type" value="Genomic_DNA"/>
</dbReference>
<evidence type="ECO:0000313" key="4">
    <source>
        <dbReference type="Proteomes" id="UP000283269"/>
    </source>
</evidence>
<feature type="region of interest" description="Disordered" evidence="1">
    <location>
        <begin position="161"/>
        <end position="259"/>
    </location>
</feature>
<feature type="compositionally biased region" description="Polar residues" evidence="1">
    <location>
        <begin position="167"/>
        <end position="182"/>
    </location>
</feature>